<dbReference type="Proteomes" id="UP000285625">
    <property type="component" value="Unassembled WGS sequence"/>
</dbReference>
<comment type="caution">
    <text evidence="8">The sequence shown here is derived from an EMBL/GenBank/DDBJ whole genome shotgun (WGS) entry which is preliminary data.</text>
</comment>
<accession>A0A2T4R3B6</accession>
<dbReference type="NCBIfam" id="TIGR00536">
    <property type="entry name" value="hemK_fam"/>
    <property type="match status" value="1"/>
</dbReference>
<evidence type="ECO:0000259" key="7">
    <source>
        <dbReference type="Pfam" id="PF17827"/>
    </source>
</evidence>
<dbReference type="PROSITE" id="PS00092">
    <property type="entry name" value="N6_MTASE"/>
    <property type="match status" value="1"/>
</dbReference>
<dbReference type="Pfam" id="PF05175">
    <property type="entry name" value="MTS"/>
    <property type="match status" value="1"/>
</dbReference>
<dbReference type="CDD" id="cd02440">
    <property type="entry name" value="AdoMet_MTases"/>
    <property type="match status" value="1"/>
</dbReference>
<dbReference type="PANTHER" id="PTHR18895">
    <property type="entry name" value="HEMK METHYLTRANSFERASE"/>
    <property type="match status" value="1"/>
</dbReference>
<dbReference type="STRING" id="1284.SHYC_03695"/>
<evidence type="ECO:0000256" key="4">
    <source>
        <dbReference type="ARBA" id="ARBA00048391"/>
    </source>
</evidence>
<comment type="catalytic activity">
    <reaction evidence="4 5">
        <text>L-glutaminyl-[peptide chain release factor] + S-adenosyl-L-methionine = N(5)-methyl-L-glutaminyl-[peptide chain release factor] + S-adenosyl-L-homocysteine + H(+)</text>
        <dbReference type="Rhea" id="RHEA:42896"/>
        <dbReference type="Rhea" id="RHEA-COMP:10271"/>
        <dbReference type="Rhea" id="RHEA-COMP:10272"/>
        <dbReference type="ChEBI" id="CHEBI:15378"/>
        <dbReference type="ChEBI" id="CHEBI:30011"/>
        <dbReference type="ChEBI" id="CHEBI:57856"/>
        <dbReference type="ChEBI" id="CHEBI:59789"/>
        <dbReference type="ChEBI" id="CHEBI:61891"/>
        <dbReference type="EC" id="2.1.1.297"/>
    </reaction>
</comment>
<keyword evidence="1 5" id="KW-0489">Methyltransferase</keyword>
<dbReference type="RefSeq" id="WP_107633578.1">
    <property type="nucleotide sequence ID" value="NZ_JAHCNS010000010.1"/>
</dbReference>
<reference evidence="8 9" key="1">
    <citation type="journal article" date="2016" name="Front. Microbiol.">
        <title>Comprehensive Phylogenetic Analysis of Bovine Non-aureus Staphylococci Species Based on Whole-Genome Sequencing.</title>
        <authorList>
            <person name="Naushad S."/>
            <person name="Barkema H.W."/>
            <person name="Luby C."/>
            <person name="Condas L.A."/>
            <person name="Nobrega D.B."/>
            <person name="Carson D.A."/>
            <person name="De Buck J."/>
        </authorList>
    </citation>
    <scope>NUCLEOTIDE SEQUENCE [LARGE SCALE GENOMIC DNA]</scope>
    <source>
        <strain evidence="8 9">SNUC 5959</strain>
    </source>
</reference>
<dbReference type="Pfam" id="PF17827">
    <property type="entry name" value="PrmC_N"/>
    <property type="match status" value="1"/>
</dbReference>
<evidence type="ECO:0000256" key="5">
    <source>
        <dbReference type="HAMAP-Rule" id="MF_02126"/>
    </source>
</evidence>
<comment type="caution">
    <text evidence="5">Lacks conserved residue(s) required for the propagation of feature annotation.</text>
</comment>
<organism evidence="8 9">
    <name type="scientific">Staphylococcus hyicus</name>
    <dbReference type="NCBI Taxonomy" id="1284"/>
    <lineage>
        <taxon>Bacteria</taxon>
        <taxon>Bacillati</taxon>
        <taxon>Bacillota</taxon>
        <taxon>Bacilli</taxon>
        <taxon>Bacillales</taxon>
        <taxon>Staphylococcaceae</taxon>
        <taxon>Staphylococcus</taxon>
    </lineage>
</organism>
<dbReference type="NCBIfam" id="TIGR03534">
    <property type="entry name" value="RF_mod_PrmC"/>
    <property type="match status" value="1"/>
</dbReference>
<feature type="domain" description="Methyltransferase small" evidence="6">
    <location>
        <begin position="101"/>
        <end position="192"/>
    </location>
</feature>
<dbReference type="GO" id="GO:0003676">
    <property type="term" value="F:nucleic acid binding"/>
    <property type="evidence" value="ECO:0007669"/>
    <property type="project" value="InterPro"/>
</dbReference>
<evidence type="ECO:0000256" key="1">
    <source>
        <dbReference type="ARBA" id="ARBA00022603"/>
    </source>
</evidence>
<feature type="binding site" evidence="5">
    <location>
        <position position="139"/>
    </location>
    <ligand>
        <name>S-adenosyl-L-methionine</name>
        <dbReference type="ChEBI" id="CHEBI:59789"/>
    </ligand>
</feature>
<evidence type="ECO:0000259" key="6">
    <source>
        <dbReference type="Pfam" id="PF05175"/>
    </source>
</evidence>
<evidence type="ECO:0000313" key="9">
    <source>
        <dbReference type="Proteomes" id="UP000285625"/>
    </source>
</evidence>
<keyword evidence="2 5" id="KW-0808">Transferase</keyword>
<dbReference type="Gene3D" id="1.10.8.10">
    <property type="entry name" value="DNA helicase RuvA subunit, C-terminal domain"/>
    <property type="match status" value="1"/>
</dbReference>
<dbReference type="GO" id="GO:0102559">
    <property type="term" value="F:peptide chain release factor N(5)-glutamine methyltransferase activity"/>
    <property type="evidence" value="ECO:0007669"/>
    <property type="project" value="UniProtKB-EC"/>
</dbReference>
<dbReference type="InterPro" id="IPR029063">
    <property type="entry name" value="SAM-dependent_MTases_sf"/>
</dbReference>
<feature type="binding site" evidence="5">
    <location>
        <begin position="183"/>
        <end position="186"/>
    </location>
    <ligand>
        <name>substrate</name>
    </ligand>
</feature>
<feature type="binding site" evidence="5">
    <location>
        <begin position="116"/>
        <end position="120"/>
    </location>
    <ligand>
        <name>S-adenosyl-L-methionine</name>
        <dbReference type="ChEBI" id="CHEBI:59789"/>
    </ligand>
</feature>
<dbReference type="InterPro" id="IPR004556">
    <property type="entry name" value="HemK-like"/>
</dbReference>
<gene>
    <name evidence="5 8" type="primary">prmC</name>
    <name evidence="8" type="ORF">BUZ57_09890</name>
</gene>
<dbReference type="PANTHER" id="PTHR18895:SF74">
    <property type="entry name" value="MTRF1L RELEASE FACTOR GLUTAMINE METHYLTRANSFERASE"/>
    <property type="match status" value="1"/>
</dbReference>
<dbReference type="InterPro" id="IPR050320">
    <property type="entry name" value="N5-glutamine_MTase"/>
</dbReference>
<dbReference type="InterPro" id="IPR019874">
    <property type="entry name" value="RF_methyltr_PrmC"/>
</dbReference>
<proteinExistence type="inferred from homology"/>
<name>A0A2T4R3B6_STAHY</name>
<feature type="binding site" evidence="5">
    <location>
        <position position="183"/>
    </location>
    <ligand>
        <name>S-adenosyl-L-methionine</name>
        <dbReference type="ChEBI" id="CHEBI:59789"/>
    </ligand>
</feature>
<dbReference type="InterPro" id="IPR040758">
    <property type="entry name" value="PrmC_N"/>
</dbReference>
<dbReference type="EC" id="2.1.1.297" evidence="5"/>
<sequence length="280" mass="31811">MKFNQWVEIGRQRLEENHCEPAQIDWLIMDMLNWSRTTYLLNLQEEMTIEAHHMLEQGLARLIKGEPVQYVVGKAAFFNREYKVSKDVLIPRPETEEVVMKFMEMVPLSGHVADIGTGSGIIAITLKKELPTLNVLATDISKDALNIAEFNAQSHGADIRFVLGDTLKPLISENIQLDGLISNPPYICQSEQDFMSKSTLNFEPHIALFAKENGLHIYRTLFEQLPKVMKHGAPVVFEIGFQQGTILKNLLLAMYPQLDVNITADINGNDRILSFKWCVK</sequence>
<keyword evidence="3 5" id="KW-0949">S-adenosyl-L-methionine</keyword>
<dbReference type="SUPFAM" id="SSF53335">
    <property type="entry name" value="S-adenosyl-L-methionine-dependent methyltransferases"/>
    <property type="match status" value="1"/>
</dbReference>
<protein>
    <recommendedName>
        <fullName evidence="5">Release factor glutamine methyltransferase</fullName>
        <shortName evidence="5">RF MTase</shortName>
        <ecNumber evidence="5">2.1.1.297</ecNumber>
    </recommendedName>
    <alternativeName>
        <fullName evidence="5">N5-glutamine methyltransferase PrmC</fullName>
    </alternativeName>
    <alternativeName>
        <fullName evidence="5">Protein-(glutamine-N5) MTase PrmC</fullName>
    </alternativeName>
    <alternativeName>
        <fullName evidence="5">Protein-glutamine N-methyltransferase PrmC</fullName>
    </alternativeName>
</protein>
<feature type="domain" description="Release factor glutamine methyltransferase N-terminal" evidence="7">
    <location>
        <begin position="5"/>
        <end position="73"/>
    </location>
</feature>
<comment type="similarity">
    <text evidence="5">Belongs to the protein N5-glutamine methyltransferase family. PrmC subfamily.</text>
</comment>
<dbReference type="InterPro" id="IPR007848">
    <property type="entry name" value="Small_mtfrase_dom"/>
</dbReference>
<evidence type="ECO:0000256" key="3">
    <source>
        <dbReference type="ARBA" id="ARBA00022691"/>
    </source>
</evidence>
<evidence type="ECO:0000256" key="2">
    <source>
        <dbReference type="ARBA" id="ARBA00022679"/>
    </source>
</evidence>
<dbReference type="InterPro" id="IPR002052">
    <property type="entry name" value="DNA_methylase_N6_adenine_CS"/>
</dbReference>
<dbReference type="GO" id="GO:0032259">
    <property type="term" value="P:methylation"/>
    <property type="evidence" value="ECO:0007669"/>
    <property type="project" value="UniProtKB-KW"/>
</dbReference>
<dbReference type="HAMAP" id="MF_02126">
    <property type="entry name" value="RF_methyltr_PrmC"/>
    <property type="match status" value="1"/>
</dbReference>
<dbReference type="EMBL" id="QXVO01000034">
    <property type="protein sequence ID" value="RIO44000.1"/>
    <property type="molecule type" value="Genomic_DNA"/>
</dbReference>
<comment type="function">
    <text evidence="5">Methylates the class 1 translation termination release factors RF1/PrfA and RF2/PrfB on the glutamine residue of the universally conserved GGQ motif.</text>
</comment>
<dbReference type="AlphaFoldDB" id="A0A2T4R3B6"/>
<evidence type="ECO:0000313" key="8">
    <source>
        <dbReference type="EMBL" id="RIO44000.1"/>
    </source>
</evidence>
<dbReference type="Gene3D" id="3.40.50.150">
    <property type="entry name" value="Vaccinia Virus protein VP39"/>
    <property type="match status" value="1"/>
</dbReference>